<feature type="region of interest" description="Disordered" evidence="5">
    <location>
        <begin position="1"/>
        <end position="20"/>
    </location>
</feature>
<protein>
    <recommendedName>
        <fullName evidence="7">Major facilitator superfamily (MFS) profile domain-containing protein</fullName>
    </recommendedName>
</protein>
<dbReference type="Proteomes" id="UP001549921">
    <property type="component" value="Unassembled WGS sequence"/>
</dbReference>
<evidence type="ECO:0000256" key="2">
    <source>
        <dbReference type="ARBA" id="ARBA00022692"/>
    </source>
</evidence>
<dbReference type="AlphaFoldDB" id="A0ABD0SY24"/>
<dbReference type="Pfam" id="PF00083">
    <property type="entry name" value="Sugar_tr"/>
    <property type="match status" value="1"/>
</dbReference>
<feature type="transmembrane region" description="Helical" evidence="6">
    <location>
        <begin position="137"/>
        <end position="155"/>
    </location>
</feature>
<dbReference type="InterPro" id="IPR005828">
    <property type="entry name" value="MFS_sugar_transport-like"/>
</dbReference>
<dbReference type="InterPro" id="IPR005829">
    <property type="entry name" value="Sugar_transporter_CS"/>
</dbReference>
<dbReference type="CDD" id="cd17317">
    <property type="entry name" value="MFS_SLC22"/>
    <property type="match status" value="1"/>
</dbReference>
<feature type="domain" description="Major facilitator superfamily (MFS) profile" evidence="7">
    <location>
        <begin position="38"/>
        <end position="475"/>
    </location>
</feature>
<dbReference type="InterPro" id="IPR036259">
    <property type="entry name" value="MFS_trans_sf"/>
</dbReference>
<feature type="transmembrane region" description="Helical" evidence="6">
    <location>
        <begin position="161"/>
        <end position="183"/>
    </location>
</feature>
<feature type="transmembrane region" description="Helical" evidence="6">
    <location>
        <begin position="365"/>
        <end position="383"/>
    </location>
</feature>
<feature type="transmembrane region" description="Helical" evidence="6">
    <location>
        <begin position="336"/>
        <end position="358"/>
    </location>
</feature>
<reference evidence="8 9" key="1">
    <citation type="submission" date="2024-06" db="EMBL/GenBank/DDBJ databases">
        <title>A chromosome-level genome assembly of beet webworm, Loxostege sticticalis.</title>
        <authorList>
            <person name="Zhang Y."/>
        </authorList>
    </citation>
    <scope>NUCLEOTIDE SEQUENCE [LARGE SCALE GENOMIC DNA]</scope>
    <source>
        <strain evidence="8">AQ028</strain>
        <tissue evidence="8">Male pupae</tissue>
    </source>
</reference>
<feature type="transmembrane region" description="Helical" evidence="6">
    <location>
        <begin position="389"/>
        <end position="411"/>
    </location>
</feature>
<feature type="transmembrane region" description="Helical" evidence="6">
    <location>
        <begin position="423"/>
        <end position="443"/>
    </location>
</feature>
<accession>A0ABD0SY24</accession>
<dbReference type="InterPro" id="IPR020846">
    <property type="entry name" value="MFS_dom"/>
</dbReference>
<keyword evidence="2 6" id="KW-0812">Transmembrane</keyword>
<dbReference type="PROSITE" id="PS50850">
    <property type="entry name" value="MFS"/>
    <property type="match status" value="1"/>
</dbReference>
<feature type="compositionally biased region" description="Basic and acidic residues" evidence="5">
    <location>
        <begin position="1"/>
        <end position="12"/>
    </location>
</feature>
<sequence>MEMQDHNNENGVKKPAPAPQSDMIQKITGSFGRFQLLICFFIFLSKFPVAFHQMAIIFLAPRTPYTCLDNNSTDVCPCSSPEYDTSVFTSTMISEWDLICDKRWLTSFTQTLFQLGTLIGSVLFGMASDRFGRKKPLLLGVVLQVSMGVGAAYAPDYWTFTILRFIVGMSVGGTMVTGFVIVMETVGTQYRDTISALYQVPFNLGHMLLPVFGYFFRDFSVFQLAISVPGVILLSYFIVIPESPRWLIAVRRTDQAIDILERIAKTNGRPTENIKSDVETFQAAVDKNNLKKGNILDLVRTPNLRKNIIAMSVNWLTCGYCFYGVSQYVGQLSGNIFVNVAASASVTLLGTFSAVLLLKIIGRKTIVIVFNFICALCLIILAMIPEGVGSVVCASIGVVASFIVFVVVYLYCSELFPTVVRNAALGTSSMMARVGSMVAPFVIDLQSVAGWLPPVAFAIVPLIAGFMTFLLPETKGCELMTTIEEGERFGKKVSTGSNNVKN</sequence>
<evidence type="ECO:0000256" key="6">
    <source>
        <dbReference type="SAM" id="Phobius"/>
    </source>
</evidence>
<dbReference type="Gene3D" id="1.20.1250.20">
    <property type="entry name" value="MFS general substrate transporter like domains"/>
    <property type="match status" value="1"/>
</dbReference>
<feature type="transmembrane region" description="Helical" evidence="6">
    <location>
        <begin position="308"/>
        <end position="330"/>
    </location>
</feature>
<feature type="transmembrane region" description="Helical" evidence="6">
    <location>
        <begin position="104"/>
        <end position="125"/>
    </location>
</feature>
<comment type="subcellular location">
    <subcellularLocation>
        <location evidence="1">Membrane</location>
        <topology evidence="1">Multi-pass membrane protein</topology>
    </subcellularLocation>
</comment>
<evidence type="ECO:0000256" key="3">
    <source>
        <dbReference type="ARBA" id="ARBA00022989"/>
    </source>
</evidence>
<feature type="transmembrane region" description="Helical" evidence="6">
    <location>
        <begin position="221"/>
        <end position="239"/>
    </location>
</feature>
<dbReference type="GO" id="GO:0016020">
    <property type="term" value="C:membrane"/>
    <property type="evidence" value="ECO:0007669"/>
    <property type="project" value="UniProtKB-SubCell"/>
</dbReference>
<evidence type="ECO:0000256" key="4">
    <source>
        <dbReference type="ARBA" id="ARBA00023136"/>
    </source>
</evidence>
<feature type="transmembrane region" description="Helical" evidence="6">
    <location>
        <begin position="449"/>
        <end position="471"/>
    </location>
</feature>
<evidence type="ECO:0000313" key="9">
    <source>
        <dbReference type="Proteomes" id="UP001549921"/>
    </source>
</evidence>
<keyword evidence="3 6" id="KW-1133">Transmembrane helix</keyword>
<comment type="caution">
    <text evidence="8">The sequence shown here is derived from an EMBL/GenBank/DDBJ whole genome shotgun (WGS) entry which is preliminary data.</text>
</comment>
<dbReference type="SUPFAM" id="SSF103473">
    <property type="entry name" value="MFS general substrate transporter"/>
    <property type="match status" value="1"/>
</dbReference>
<feature type="transmembrane region" description="Helical" evidence="6">
    <location>
        <begin position="36"/>
        <end position="60"/>
    </location>
</feature>
<dbReference type="PROSITE" id="PS00217">
    <property type="entry name" value="SUGAR_TRANSPORT_2"/>
    <property type="match status" value="1"/>
</dbReference>
<keyword evidence="4 6" id="KW-0472">Membrane</keyword>
<gene>
    <name evidence="8" type="ORF">ABMA28_002796</name>
</gene>
<feature type="transmembrane region" description="Helical" evidence="6">
    <location>
        <begin position="195"/>
        <end position="215"/>
    </location>
</feature>
<name>A0ABD0SY24_LOXSC</name>
<dbReference type="PANTHER" id="PTHR24064">
    <property type="entry name" value="SOLUTE CARRIER FAMILY 22 MEMBER"/>
    <property type="match status" value="1"/>
</dbReference>
<evidence type="ECO:0000259" key="7">
    <source>
        <dbReference type="PROSITE" id="PS50850"/>
    </source>
</evidence>
<evidence type="ECO:0000256" key="5">
    <source>
        <dbReference type="SAM" id="MobiDB-lite"/>
    </source>
</evidence>
<dbReference type="EMBL" id="JBEDNZ010000013">
    <property type="protein sequence ID" value="KAL0830659.1"/>
    <property type="molecule type" value="Genomic_DNA"/>
</dbReference>
<evidence type="ECO:0000313" key="8">
    <source>
        <dbReference type="EMBL" id="KAL0830659.1"/>
    </source>
</evidence>
<proteinExistence type="predicted"/>
<organism evidence="8 9">
    <name type="scientific">Loxostege sticticalis</name>
    <name type="common">Beet webworm moth</name>
    <dbReference type="NCBI Taxonomy" id="481309"/>
    <lineage>
        <taxon>Eukaryota</taxon>
        <taxon>Metazoa</taxon>
        <taxon>Ecdysozoa</taxon>
        <taxon>Arthropoda</taxon>
        <taxon>Hexapoda</taxon>
        <taxon>Insecta</taxon>
        <taxon>Pterygota</taxon>
        <taxon>Neoptera</taxon>
        <taxon>Endopterygota</taxon>
        <taxon>Lepidoptera</taxon>
        <taxon>Glossata</taxon>
        <taxon>Ditrysia</taxon>
        <taxon>Pyraloidea</taxon>
        <taxon>Crambidae</taxon>
        <taxon>Pyraustinae</taxon>
        <taxon>Loxostege</taxon>
    </lineage>
</organism>
<evidence type="ECO:0000256" key="1">
    <source>
        <dbReference type="ARBA" id="ARBA00004141"/>
    </source>
</evidence>